<organism evidence="2 3">
    <name type="scientific">Elasticomyces elasticus</name>
    <dbReference type="NCBI Taxonomy" id="574655"/>
    <lineage>
        <taxon>Eukaryota</taxon>
        <taxon>Fungi</taxon>
        <taxon>Dikarya</taxon>
        <taxon>Ascomycota</taxon>
        <taxon>Pezizomycotina</taxon>
        <taxon>Dothideomycetes</taxon>
        <taxon>Dothideomycetidae</taxon>
        <taxon>Mycosphaerellales</taxon>
        <taxon>Teratosphaeriaceae</taxon>
        <taxon>Elasticomyces</taxon>
    </lineage>
</organism>
<sequence>MSRFLQLPPCLRKDVYSRLVRTADDIYNNNNIQTSGTAGQGMPTLSSIQQATTFYHNLLSVNKQFGGEFQAEWCRDREFIVTVLDVVSLPVTTLANTEKERYVLANGRSYEVAGFVGGFAGPMPDYSVSIDLQRYHDLGYRPIWRHMSDGQMRWIQLSNAQYQKMVMRVEEEITAAAGMSCKSLTWDGATQIIRAFQLSDLMDDEDHSGGGSDSSDDDEEGGLWPGEHGGDPCESTDESTWAGGCGEQHENYGAKH</sequence>
<accession>A0AAN7ZTU2</accession>
<comment type="caution">
    <text evidence="2">The sequence shown here is derived from an EMBL/GenBank/DDBJ whole genome shotgun (WGS) entry which is preliminary data.</text>
</comment>
<feature type="compositionally biased region" description="Basic and acidic residues" evidence="1">
    <location>
        <begin position="247"/>
        <end position="256"/>
    </location>
</feature>
<name>A0AAN7ZTU2_9PEZI</name>
<evidence type="ECO:0000313" key="3">
    <source>
        <dbReference type="Proteomes" id="UP001310594"/>
    </source>
</evidence>
<dbReference type="EMBL" id="JAVRQU010000009">
    <property type="protein sequence ID" value="KAK5698996.1"/>
    <property type="molecule type" value="Genomic_DNA"/>
</dbReference>
<evidence type="ECO:0000256" key="1">
    <source>
        <dbReference type="SAM" id="MobiDB-lite"/>
    </source>
</evidence>
<dbReference type="Proteomes" id="UP001310594">
    <property type="component" value="Unassembled WGS sequence"/>
</dbReference>
<proteinExistence type="predicted"/>
<gene>
    <name evidence="2" type="ORF">LTR97_006645</name>
</gene>
<evidence type="ECO:0000313" key="2">
    <source>
        <dbReference type="EMBL" id="KAK5698996.1"/>
    </source>
</evidence>
<feature type="region of interest" description="Disordered" evidence="1">
    <location>
        <begin position="203"/>
        <end position="256"/>
    </location>
</feature>
<dbReference type="AlphaFoldDB" id="A0AAN7ZTU2"/>
<protein>
    <submittedName>
        <fullName evidence="2">Uncharacterized protein</fullName>
    </submittedName>
</protein>
<reference evidence="2" key="1">
    <citation type="submission" date="2023-08" db="EMBL/GenBank/DDBJ databases">
        <title>Black Yeasts Isolated from many extreme environments.</title>
        <authorList>
            <person name="Coleine C."/>
            <person name="Stajich J.E."/>
            <person name="Selbmann L."/>
        </authorList>
    </citation>
    <scope>NUCLEOTIDE SEQUENCE</scope>
    <source>
        <strain evidence="2">CCFEE 5810</strain>
    </source>
</reference>